<dbReference type="WBParaSite" id="SBAD_0001174301-mRNA-1">
    <property type="protein sequence ID" value="SBAD_0001174301-mRNA-1"/>
    <property type="gene ID" value="SBAD_0001174301"/>
</dbReference>
<dbReference type="SUPFAM" id="SSF56112">
    <property type="entry name" value="Protein kinase-like (PK-like)"/>
    <property type="match status" value="1"/>
</dbReference>
<protein>
    <submittedName>
        <fullName evidence="3">Protein kinase domain-containing protein</fullName>
    </submittedName>
</protein>
<proteinExistence type="predicted"/>
<dbReference type="Gene3D" id="1.10.510.10">
    <property type="entry name" value="Transferase(Phosphotransferase) domain 1"/>
    <property type="match status" value="1"/>
</dbReference>
<evidence type="ECO:0000313" key="1">
    <source>
        <dbReference type="EMBL" id="VDP39394.1"/>
    </source>
</evidence>
<dbReference type="InterPro" id="IPR011009">
    <property type="entry name" value="Kinase-like_dom_sf"/>
</dbReference>
<name>A0A183J659_9BILA</name>
<accession>A0A183J659</accession>
<dbReference type="EMBL" id="UZAM01015507">
    <property type="protein sequence ID" value="VDP39394.1"/>
    <property type="molecule type" value="Genomic_DNA"/>
</dbReference>
<dbReference type="AlphaFoldDB" id="A0A183J659"/>
<gene>
    <name evidence="1" type="ORF">SBAD_LOCUS11357</name>
</gene>
<organism evidence="3">
    <name type="scientific">Soboliphyme baturini</name>
    <dbReference type="NCBI Taxonomy" id="241478"/>
    <lineage>
        <taxon>Eukaryota</taxon>
        <taxon>Metazoa</taxon>
        <taxon>Ecdysozoa</taxon>
        <taxon>Nematoda</taxon>
        <taxon>Enoplea</taxon>
        <taxon>Dorylaimia</taxon>
        <taxon>Dioctophymatida</taxon>
        <taxon>Dioctophymatoidea</taxon>
        <taxon>Soboliphymatidae</taxon>
        <taxon>Soboliphyme</taxon>
    </lineage>
</organism>
<dbReference type="Proteomes" id="UP000270296">
    <property type="component" value="Unassembled WGS sequence"/>
</dbReference>
<keyword evidence="2" id="KW-1185">Reference proteome</keyword>
<reference evidence="3" key="1">
    <citation type="submission" date="2016-06" db="UniProtKB">
        <authorList>
            <consortium name="WormBaseParasite"/>
        </authorList>
    </citation>
    <scope>IDENTIFICATION</scope>
</reference>
<reference evidence="1 2" key="2">
    <citation type="submission" date="2018-11" db="EMBL/GenBank/DDBJ databases">
        <authorList>
            <consortium name="Pathogen Informatics"/>
        </authorList>
    </citation>
    <scope>NUCLEOTIDE SEQUENCE [LARGE SCALE GENOMIC DNA]</scope>
</reference>
<sequence length="123" mass="14337">MFKICGSFCEQTCPEISKLPFARKLVFRERLERCLIQRLATFVKDSAALDLIDKLLVLEPSRRFDAKQSLDHLFFSSDPAPSDLKKLLKGHRSMFALKSPFCTYPEKEWLPSILKGEQRHLRH</sequence>
<evidence type="ECO:0000313" key="2">
    <source>
        <dbReference type="Proteomes" id="UP000270296"/>
    </source>
</evidence>
<dbReference type="OrthoDB" id="204883at2759"/>
<evidence type="ECO:0000313" key="3">
    <source>
        <dbReference type="WBParaSite" id="SBAD_0001174301-mRNA-1"/>
    </source>
</evidence>